<dbReference type="EMBL" id="KP659947">
    <property type="protein sequence ID" value="AMK07786.1"/>
    <property type="molecule type" value="Genomic_DNA"/>
</dbReference>
<feature type="transmembrane region" description="Helical" evidence="9">
    <location>
        <begin position="483"/>
        <end position="502"/>
    </location>
</feature>
<feature type="domain" description="Mechanosensitive ion channel inner membrane" evidence="12">
    <location>
        <begin position="488"/>
        <end position="821"/>
    </location>
</feature>
<comment type="subcellular location">
    <subcellularLocation>
        <location evidence="1">Cell membrane</location>
        <topology evidence="1">Multi-pass membrane protein</topology>
    </subcellularLocation>
</comment>
<feature type="domain" description="Mechanosensitive ion channel MscS porin" evidence="13">
    <location>
        <begin position="37"/>
        <end position="268"/>
    </location>
</feature>
<dbReference type="GO" id="GO:0008381">
    <property type="term" value="F:mechanosensitive monoatomic ion channel activity"/>
    <property type="evidence" value="ECO:0007669"/>
    <property type="project" value="UniProtKB-ARBA"/>
</dbReference>
<dbReference type="GO" id="GO:0005886">
    <property type="term" value="C:plasma membrane"/>
    <property type="evidence" value="ECO:0007669"/>
    <property type="project" value="UniProtKB-SubCell"/>
</dbReference>
<feature type="transmembrane region" description="Helical" evidence="9">
    <location>
        <begin position="876"/>
        <end position="897"/>
    </location>
</feature>
<dbReference type="FunFam" id="2.30.30.60:FF:000001">
    <property type="entry name" value="MscS Mechanosensitive ion channel"/>
    <property type="match status" value="1"/>
</dbReference>
<dbReference type="Gene3D" id="2.30.30.60">
    <property type="match status" value="1"/>
</dbReference>
<proteinExistence type="inferred from homology"/>
<dbReference type="InterPro" id="IPR011014">
    <property type="entry name" value="MscS_channel_TM-2"/>
</dbReference>
<dbReference type="InterPro" id="IPR006686">
    <property type="entry name" value="MscS_channel_CS"/>
</dbReference>
<evidence type="ECO:0000313" key="16">
    <source>
        <dbReference type="EMBL" id="AMK07786.1"/>
    </source>
</evidence>
<keyword evidence="4 9" id="KW-0812">Transmembrane</keyword>
<evidence type="ECO:0000256" key="8">
    <source>
        <dbReference type="SAM" id="Coils"/>
    </source>
</evidence>
<feature type="chain" id="PRO_5007272749" evidence="10">
    <location>
        <begin position="27"/>
        <end position="1113"/>
    </location>
</feature>
<evidence type="ECO:0000256" key="2">
    <source>
        <dbReference type="ARBA" id="ARBA00008017"/>
    </source>
</evidence>
<feature type="coiled-coil region" evidence="8">
    <location>
        <begin position="61"/>
        <end position="135"/>
    </location>
</feature>
<dbReference type="Pfam" id="PF21082">
    <property type="entry name" value="MS_channel_3rd"/>
    <property type="match status" value="1"/>
</dbReference>
<keyword evidence="7 9" id="KW-0472">Membrane</keyword>
<dbReference type="SUPFAM" id="SSF82689">
    <property type="entry name" value="Mechanosensitive channel protein MscS (YggB), C-terminal domain"/>
    <property type="match status" value="1"/>
</dbReference>
<feature type="transmembrane region" description="Helical" evidence="9">
    <location>
        <begin position="835"/>
        <end position="855"/>
    </location>
</feature>
<feature type="coiled-coil region" evidence="8">
    <location>
        <begin position="216"/>
        <end position="243"/>
    </location>
</feature>
<dbReference type="InterPro" id="IPR025692">
    <property type="entry name" value="MscS_IM_dom1"/>
</dbReference>
<feature type="coiled-coil region" evidence="8">
    <location>
        <begin position="288"/>
        <end position="322"/>
    </location>
</feature>
<dbReference type="Gene3D" id="3.30.70.100">
    <property type="match status" value="1"/>
</dbReference>
<dbReference type="InterPro" id="IPR006685">
    <property type="entry name" value="MscS_channel_2nd"/>
</dbReference>
<evidence type="ECO:0000256" key="5">
    <source>
        <dbReference type="ARBA" id="ARBA00022729"/>
    </source>
</evidence>
<dbReference type="InterPro" id="IPR049278">
    <property type="entry name" value="MS_channel_C"/>
</dbReference>
<dbReference type="GO" id="GO:0009992">
    <property type="term" value="P:intracellular water homeostasis"/>
    <property type="evidence" value="ECO:0007669"/>
    <property type="project" value="TreeGrafter"/>
</dbReference>
<feature type="transmembrane region" description="Helical" evidence="9">
    <location>
        <begin position="532"/>
        <end position="559"/>
    </location>
</feature>
<dbReference type="Gene3D" id="1.10.287.1260">
    <property type="match status" value="1"/>
</dbReference>
<evidence type="ECO:0000256" key="7">
    <source>
        <dbReference type="ARBA" id="ARBA00023136"/>
    </source>
</evidence>
<dbReference type="Pfam" id="PF12794">
    <property type="entry name" value="MscS_TM"/>
    <property type="match status" value="1"/>
</dbReference>
<gene>
    <name evidence="16" type="primary">PM0358</name>
</gene>
<dbReference type="Pfam" id="PF21088">
    <property type="entry name" value="MS_channel_1st"/>
    <property type="match status" value="1"/>
</dbReference>
<dbReference type="SUPFAM" id="SSF50182">
    <property type="entry name" value="Sm-like ribonucleoproteins"/>
    <property type="match status" value="1"/>
</dbReference>
<feature type="transmembrane region" description="Helical" evidence="9">
    <location>
        <begin position="685"/>
        <end position="706"/>
    </location>
</feature>
<accession>A0A126QGP2</accession>
<feature type="signal peptide" evidence="10">
    <location>
        <begin position="1"/>
        <end position="26"/>
    </location>
</feature>
<protein>
    <submittedName>
        <fullName evidence="16">PM0358 protein</fullName>
    </submittedName>
</protein>
<feature type="domain" description="Mechanosensitive ion channel MscS" evidence="11">
    <location>
        <begin position="925"/>
        <end position="989"/>
    </location>
</feature>
<evidence type="ECO:0000256" key="9">
    <source>
        <dbReference type="SAM" id="Phobius"/>
    </source>
</evidence>
<dbReference type="InterPro" id="IPR010920">
    <property type="entry name" value="LSM_dom_sf"/>
</dbReference>
<evidence type="ECO:0000259" key="13">
    <source>
        <dbReference type="Pfam" id="PF12795"/>
    </source>
</evidence>
<dbReference type="NCBIfam" id="NF008438">
    <property type="entry name" value="PRK11281.1"/>
    <property type="match status" value="1"/>
</dbReference>
<keyword evidence="8" id="KW-0175">Coiled coil</keyword>
<feature type="transmembrane region" description="Helical" evidence="9">
    <location>
        <begin position="565"/>
        <end position="586"/>
    </location>
</feature>
<comment type="similarity">
    <text evidence="2">Belongs to the MscS (TC 1.A.23) family.</text>
</comment>
<evidence type="ECO:0000256" key="4">
    <source>
        <dbReference type="ARBA" id="ARBA00022692"/>
    </source>
</evidence>
<name>A0A126QGP2_PASMD</name>
<dbReference type="FunFam" id="1.10.287.1260:FF:000002">
    <property type="entry name" value="Potassium efflux system KefA"/>
    <property type="match status" value="1"/>
</dbReference>
<dbReference type="InterPro" id="IPR024393">
    <property type="entry name" value="MscS_porin"/>
</dbReference>
<dbReference type="InterPro" id="IPR023408">
    <property type="entry name" value="MscS_beta-dom_sf"/>
</dbReference>
<dbReference type="Pfam" id="PF12795">
    <property type="entry name" value="MscS_porin"/>
    <property type="match status" value="1"/>
</dbReference>
<evidence type="ECO:0000256" key="3">
    <source>
        <dbReference type="ARBA" id="ARBA00022475"/>
    </source>
</evidence>
<dbReference type="Pfam" id="PF00924">
    <property type="entry name" value="MS_channel_2nd"/>
    <property type="match status" value="1"/>
</dbReference>
<evidence type="ECO:0000256" key="10">
    <source>
        <dbReference type="SAM" id="SignalP"/>
    </source>
</evidence>
<keyword evidence="5 10" id="KW-0732">Signal</keyword>
<evidence type="ECO:0000256" key="6">
    <source>
        <dbReference type="ARBA" id="ARBA00022989"/>
    </source>
</evidence>
<feature type="transmembrane region" description="Helical" evidence="9">
    <location>
        <begin position="791"/>
        <end position="815"/>
    </location>
</feature>
<keyword evidence="3" id="KW-1003">Cell membrane</keyword>
<feature type="transmembrane region" description="Helical" evidence="9">
    <location>
        <begin position="606"/>
        <end position="625"/>
    </location>
</feature>
<evidence type="ECO:0000259" key="12">
    <source>
        <dbReference type="Pfam" id="PF12794"/>
    </source>
</evidence>
<keyword evidence="6 9" id="KW-1133">Transmembrane helix</keyword>
<dbReference type="InterPro" id="IPR049142">
    <property type="entry name" value="MS_channel_1st"/>
</dbReference>
<dbReference type="SUPFAM" id="SSF82861">
    <property type="entry name" value="Mechanosensitive channel protein MscS (YggB), transmembrane region"/>
    <property type="match status" value="1"/>
</dbReference>
<feature type="transmembrane region" description="Helical" evidence="9">
    <location>
        <begin position="909"/>
        <end position="937"/>
    </location>
</feature>
<evidence type="ECO:0000259" key="15">
    <source>
        <dbReference type="Pfam" id="PF21088"/>
    </source>
</evidence>
<organism evidence="16">
    <name type="scientific">Pasteurella multocida</name>
    <dbReference type="NCBI Taxonomy" id="747"/>
    <lineage>
        <taxon>Bacteria</taxon>
        <taxon>Pseudomonadati</taxon>
        <taxon>Pseudomonadota</taxon>
        <taxon>Gammaproteobacteria</taxon>
        <taxon>Pasteurellales</taxon>
        <taxon>Pasteurellaceae</taxon>
        <taxon>Pasteurella</taxon>
    </lineage>
</organism>
<dbReference type="AlphaFoldDB" id="A0A126QGP2"/>
<feature type="domain" description="Mechanosensitive ion channel MscS C-terminal" evidence="14">
    <location>
        <begin position="998"/>
        <end position="1081"/>
    </location>
</feature>
<dbReference type="PROSITE" id="PS01246">
    <property type="entry name" value="UPF0003"/>
    <property type="match status" value="1"/>
</dbReference>
<dbReference type="PANTHER" id="PTHR30347:SF1">
    <property type="entry name" value="MECHANOSENSITIVE CHANNEL MSCK"/>
    <property type="match status" value="1"/>
</dbReference>
<dbReference type="PANTHER" id="PTHR30347">
    <property type="entry name" value="POTASSIUM CHANNEL RELATED"/>
    <property type="match status" value="1"/>
</dbReference>
<reference evidence="16" key="1">
    <citation type="submission" date="2015-01" db="EMBL/GenBank/DDBJ databases">
        <title>Draft genome sequence of Pasteurella multocida isolated from alpaca pneumonia.</title>
        <authorList>
            <person name="Maturrano L."/>
            <person name="Hurtado R."/>
            <person name="Allasi N."/>
            <person name="Juscamayta E."/>
            <person name="Fernandez D."/>
            <person name="Maximiliano J."/>
            <person name="Rimac R."/>
            <person name="Rosadio R."/>
        </authorList>
    </citation>
    <scope>NUCLEOTIDE SEQUENCE</scope>
    <source>
        <strain evidence="16">UNMSM</strain>
    </source>
</reference>
<feature type="transmembrane region" description="Helical" evidence="9">
    <location>
        <begin position="637"/>
        <end position="655"/>
    </location>
</feature>
<evidence type="ECO:0000256" key="1">
    <source>
        <dbReference type="ARBA" id="ARBA00004651"/>
    </source>
</evidence>
<dbReference type="InterPro" id="IPR011066">
    <property type="entry name" value="MscS_channel_C_sf"/>
</dbReference>
<dbReference type="RefSeq" id="WP_071523060.1">
    <property type="nucleotide sequence ID" value="NZ_JACDXE010000004.1"/>
</dbReference>
<evidence type="ECO:0000259" key="11">
    <source>
        <dbReference type="Pfam" id="PF00924"/>
    </source>
</evidence>
<evidence type="ECO:0000259" key="14">
    <source>
        <dbReference type="Pfam" id="PF21082"/>
    </source>
</evidence>
<feature type="domain" description="Mechanosensitive ion channel transmembrane helices 2/3" evidence="15">
    <location>
        <begin position="883"/>
        <end position="923"/>
    </location>
</feature>
<sequence>MKKTHLVKKVFFALSLCFMFNAYTFAQLPTPNDIQAQLKVAKSAEQNDTNSKTVVQNLEETLALLAKIDKQKADIKDLEARIDGAAEQTTKAQKRLETLKSTPAPSATQFEKLSLADLQAKLLSTQQALQQIQADATGLNTELVTLRTAPERAQVTLNANLTRVQEINKLLANADTIPSGKVKLETELALLELQNSFNKLLLQGNNVLTTLYTLELEDKNLEVAQLQEQIKNLQDAINQKYLKESQQQVEQLTKSQLENKGTTHPEVASQLEQNVRLSQALVQQTTEMNTLSQDNLRIKNVLNNLQQTQRNIEDQISALQGSLVLSRIINKQKELLPQDEMIAGLSKRITDLRVRIFDLTEMRDNLYDPQSYIAALEKKQQVAFSAQEKASLDSILQERRKLLSDIISLLNNQLNLVINIELNQKQVALISDQLQSKLQQQSFWVKSNAPMDVDWVKQFLPAVQVQVTEIIKQIDFSNWRENLVPAALIIALLLVFTFLIQLQKAKIKQRLTNINQKINTLTSDSQWHTPEAILWTLVLCLPSTFIFTALLVFMVYLCFAEPLNLASWVVSMGGYWCFFAFMLSLLRPNGIAYRHFSMPKESVDRFYRVFGRSVWISALWINASLFTHLETGITNDVIGQVMTISVLFISLLIIGPRIQDAVKSYENSSEDNTKSIHMVLKIGRFFLVAAPIILIVLVVMGYYYTALNLMEHLMSSYFVVVTWLVLKNVIHRGLTVSSRRLSYNRLKEKIEQQAQPKVNTEEELSIGLELQQNESLGIAQVKDQVLRVTDLLLTVILLGMLYWVWSDLVTVAYYLQGVTLWQQSVTTAAGTVMESITLLNLLLAVVILIAMYALVRNIGGLLEVLVFSRVSFSQGTPYTITTLATYFIIAIGAGVAFSTLGMSWSKLQWLFAALSVGLGFGLQEIFANFVSGLIILFERPVRIGDVITIGEYSGTVSRIRIRSTTLIDFDRKEVIVPNKAFVTERLVNWALNDSVTRVVIRVGVGYGSDLELTKRLLLQAATECDRVLKDPEPVVYFLNFGASSLDHELRLYVGKLADRNPTVDCLNRRINSLFEENNIEISFNQLDVFIKNQVTNEEIKLNQQCFPTQKQEG</sequence>
<dbReference type="InterPro" id="IPR052702">
    <property type="entry name" value="MscS-like_channel"/>
</dbReference>